<protein>
    <submittedName>
        <fullName evidence="9">STAS domain-containing protein</fullName>
    </submittedName>
</protein>
<keyword evidence="2 6" id="KW-0812">Transmembrane</keyword>
<reference evidence="9" key="1">
    <citation type="submission" date="2023-03" db="UniProtKB">
        <authorList>
            <consortium name="WormBaseParasite"/>
        </authorList>
    </citation>
    <scope>IDENTIFICATION</scope>
</reference>
<dbReference type="InterPro" id="IPR002645">
    <property type="entry name" value="STAS_dom"/>
</dbReference>
<feature type="transmembrane region" description="Helical" evidence="6">
    <location>
        <begin position="386"/>
        <end position="403"/>
    </location>
</feature>
<evidence type="ECO:0000256" key="2">
    <source>
        <dbReference type="ARBA" id="ARBA00022692"/>
    </source>
</evidence>
<dbReference type="Gene3D" id="3.30.750.24">
    <property type="entry name" value="STAS domain"/>
    <property type="match status" value="1"/>
</dbReference>
<feature type="transmembrane region" description="Helical" evidence="6">
    <location>
        <begin position="101"/>
        <end position="126"/>
    </location>
</feature>
<feature type="transmembrane region" description="Helical" evidence="6">
    <location>
        <begin position="270"/>
        <end position="289"/>
    </location>
</feature>
<feature type="transmembrane region" description="Helical" evidence="6">
    <location>
        <begin position="423"/>
        <end position="443"/>
    </location>
</feature>
<feature type="transmembrane region" description="Helical" evidence="6">
    <location>
        <begin position="346"/>
        <end position="365"/>
    </location>
</feature>
<dbReference type="Pfam" id="PF00916">
    <property type="entry name" value="Sulfate_transp"/>
    <property type="match status" value="1"/>
</dbReference>
<dbReference type="InterPro" id="IPR001902">
    <property type="entry name" value="SLC26A/SulP_fam"/>
</dbReference>
<dbReference type="PANTHER" id="PTHR11814">
    <property type="entry name" value="SULFATE TRANSPORTER"/>
    <property type="match status" value="1"/>
</dbReference>
<keyword evidence="8" id="KW-1185">Reference proteome</keyword>
<proteinExistence type="predicted"/>
<feature type="region of interest" description="Disordered" evidence="5">
    <location>
        <begin position="595"/>
        <end position="631"/>
    </location>
</feature>
<dbReference type="InterPro" id="IPR036513">
    <property type="entry name" value="STAS_dom_sf"/>
</dbReference>
<dbReference type="GO" id="GO:0055085">
    <property type="term" value="P:transmembrane transport"/>
    <property type="evidence" value="ECO:0007669"/>
    <property type="project" value="InterPro"/>
</dbReference>
<feature type="transmembrane region" description="Helical" evidence="6">
    <location>
        <begin position="132"/>
        <end position="151"/>
    </location>
</feature>
<feature type="domain" description="STAS" evidence="7">
    <location>
        <begin position="559"/>
        <end position="713"/>
    </location>
</feature>
<dbReference type="GO" id="GO:0016020">
    <property type="term" value="C:membrane"/>
    <property type="evidence" value="ECO:0007669"/>
    <property type="project" value="UniProtKB-SubCell"/>
</dbReference>
<dbReference type="PROSITE" id="PS50801">
    <property type="entry name" value="STAS"/>
    <property type="match status" value="1"/>
</dbReference>
<feature type="transmembrane region" description="Helical" evidence="6">
    <location>
        <begin position="218"/>
        <end position="235"/>
    </location>
</feature>
<organism evidence="8 9">
    <name type="scientific">Ascaris lumbricoides</name>
    <name type="common">Giant roundworm</name>
    <dbReference type="NCBI Taxonomy" id="6252"/>
    <lineage>
        <taxon>Eukaryota</taxon>
        <taxon>Metazoa</taxon>
        <taxon>Ecdysozoa</taxon>
        <taxon>Nematoda</taxon>
        <taxon>Chromadorea</taxon>
        <taxon>Rhabditida</taxon>
        <taxon>Spirurina</taxon>
        <taxon>Ascaridomorpha</taxon>
        <taxon>Ascaridoidea</taxon>
        <taxon>Ascarididae</taxon>
        <taxon>Ascaris</taxon>
    </lineage>
</organism>
<feature type="transmembrane region" description="Helical" evidence="6">
    <location>
        <begin position="301"/>
        <end position="320"/>
    </location>
</feature>
<accession>A0A9J2PCM9</accession>
<dbReference type="Proteomes" id="UP000036681">
    <property type="component" value="Unplaced"/>
</dbReference>
<dbReference type="CDD" id="cd07042">
    <property type="entry name" value="STAS_SulP_like_sulfate_transporter"/>
    <property type="match status" value="1"/>
</dbReference>
<feature type="transmembrane region" description="Helical" evidence="6">
    <location>
        <begin position="186"/>
        <end position="206"/>
    </location>
</feature>
<evidence type="ECO:0000256" key="5">
    <source>
        <dbReference type="SAM" id="MobiDB-lite"/>
    </source>
</evidence>
<keyword evidence="3 6" id="KW-1133">Transmembrane helix</keyword>
<evidence type="ECO:0000313" key="9">
    <source>
        <dbReference type="WBParaSite" id="ALUE_0000709901-mRNA-1"/>
    </source>
</evidence>
<dbReference type="SUPFAM" id="SSF52091">
    <property type="entry name" value="SpoIIaa-like"/>
    <property type="match status" value="1"/>
</dbReference>
<evidence type="ECO:0000259" key="7">
    <source>
        <dbReference type="PROSITE" id="PS50801"/>
    </source>
</evidence>
<evidence type="ECO:0000256" key="6">
    <source>
        <dbReference type="SAM" id="Phobius"/>
    </source>
</evidence>
<dbReference type="WBParaSite" id="ALUE_0000709901-mRNA-1">
    <property type="protein sequence ID" value="ALUE_0000709901-mRNA-1"/>
    <property type="gene ID" value="ALUE_0000709901"/>
</dbReference>
<evidence type="ECO:0000256" key="4">
    <source>
        <dbReference type="ARBA" id="ARBA00023136"/>
    </source>
</evidence>
<dbReference type="InterPro" id="IPR011547">
    <property type="entry name" value="SLC26A/SulP_dom"/>
</dbReference>
<sequence>MDHFLNENVMTMKMSSNEISSLSLQEAFEERYRRRPVEANNLITGDQVKAIIKPSNALRSFLSFFPILQWLPKYQWRKDLSGDIIGGLTVGIMHVPQGMAYASLASLPPVYGMYSSFFASTVYMFFGTSRHVSIGVFAVASMMVGAVRLRLLPDPDIIIETINGSEVETTVPVQGPIDLGSGVTPVVLTSALAFGVGCAQLTMGVLRLGFLTTYMSDALVSGFTTGSAFHVFIAQLNKVIGVKLPRYGGFGMLFLMVRDLILLLPQSNYVSIGLSIFGITFLSIGRDYVNPWFKKRSPVPLPLELILVIIATIFSAVMNLKSEYHVKVVDYIPQGVPMPSMPRIDLLRYMIGDCIAIGIVSYMFVISMAKLFAKKRRYKIDPGQELYAVGFMSLFSSFFPVYPSGASLSRSAVCEGSGVNTQLYTLFSSSILLAVIIWIGPLLQPLPMQRGSVSSYALRILIFCEALPKLQKGKFSMNDRSTSISIGKNPIEISCITNKSLLSVKFKEDAFGAFHKKLLFSVFLRASLWPKIYSLGLASDHETYKPEERYAMLKSFGGSVKVLRFEAPLHFANITSFMNTMNCWIHLEANENSKSSNENAKCASTEEKGGSAYKELSQKEDPLNESGNAPSTIAKVDIPNRALIVDCGAISYVDTMGLDAFQEVYTDGSKVGVDVYFANVSETVLDILGRVEFFVKVPKSVFFPTVHQAVMFATSA</sequence>
<dbReference type="Pfam" id="PF01740">
    <property type="entry name" value="STAS"/>
    <property type="match status" value="1"/>
</dbReference>
<name>A0A9J2PCM9_ASCLU</name>
<comment type="subcellular location">
    <subcellularLocation>
        <location evidence="1">Membrane</location>
        <topology evidence="1">Multi-pass membrane protein</topology>
    </subcellularLocation>
</comment>
<evidence type="ECO:0000313" key="8">
    <source>
        <dbReference type="Proteomes" id="UP000036681"/>
    </source>
</evidence>
<keyword evidence="4 6" id="KW-0472">Membrane</keyword>
<dbReference type="AlphaFoldDB" id="A0A9J2PCM9"/>
<evidence type="ECO:0000256" key="1">
    <source>
        <dbReference type="ARBA" id="ARBA00004141"/>
    </source>
</evidence>
<evidence type="ECO:0000256" key="3">
    <source>
        <dbReference type="ARBA" id="ARBA00022989"/>
    </source>
</evidence>